<dbReference type="AlphaFoldDB" id="A0A2R5ESA0"/>
<proteinExistence type="predicted"/>
<dbReference type="Proteomes" id="UP000245202">
    <property type="component" value="Unassembled WGS sequence"/>
</dbReference>
<comment type="caution">
    <text evidence="1">The sequence shown here is derived from an EMBL/GenBank/DDBJ whole genome shotgun (WGS) entry which is preliminary data.</text>
</comment>
<gene>
    <name evidence="1" type="ORF">PAT3040_00781</name>
</gene>
<dbReference type="SUPFAM" id="SSF82171">
    <property type="entry name" value="DPP6 N-terminal domain-like"/>
    <property type="match status" value="1"/>
</dbReference>
<dbReference type="EMBL" id="BDQX01000039">
    <property type="protein sequence ID" value="GBG06264.1"/>
    <property type="molecule type" value="Genomic_DNA"/>
</dbReference>
<dbReference type="RefSeq" id="WP_108991606.1">
    <property type="nucleotide sequence ID" value="NZ_BDQX01000039.1"/>
</dbReference>
<keyword evidence="2" id="KW-1185">Reference proteome</keyword>
<dbReference type="InterPro" id="IPR015943">
    <property type="entry name" value="WD40/YVTN_repeat-like_dom_sf"/>
</dbReference>
<organism evidence="1 2">
    <name type="scientific">Paenibacillus agaridevorans</name>
    <dbReference type="NCBI Taxonomy" id="171404"/>
    <lineage>
        <taxon>Bacteria</taxon>
        <taxon>Bacillati</taxon>
        <taxon>Bacillota</taxon>
        <taxon>Bacilli</taxon>
        <taxon>Bacillales</taxon>
        <taxon>Paenibacillaceae</taxon>
        <taxon>Paenibacillus</taxon>
    </lineage>
</organism>
<accession>A0A2R5ESA0</accession>
<sequence>MLGIGEAIDSETGLIYKVIGQSGSHTAHSYFTVMSWRADSRHIIAAVNVDPATMIGTMVEIDTVNGYVKVLQEAMLCFNGLVTADDVFYYSIGAELLALDMRTGDPRLIAKHPNGCAFLEPLSITNDGKRFGVYWAEAGKYAVGTVDASTGEVKTVIQPDFPEPHPIANHAMINPVYANQLFYAHEGSTEQIVDRIWSIDVDTGAACNLYKQRKLSNGENGEYVGHEMWSYDGEWLYFVKYPHSPIAPTGIYRVSRDGGLTELMNEDYRYWHVCPSPDGRYAVADTLLDEGKGCEIVLIDLTARKSRMLCRVNRWNRHPGHPHPSFSPDSRKIIFTFADDHNLLRIGIIEL</sequence>
<dbReference type="Gene3D" id="2.130.10.10">
    <property type="entry name" value="YVTN repeat-like/Quinoprotein amine dehydrogenase"/>
    <property type="match status" value="1"/>
</dbReference>
<evidence type="ECO:0000313" key="2">
    <source>
        <dbReference type="Proteomes" id="UP000245202"/>
    </source>
</evidence>
<protein>
    <recommendedName>
        <fullName evidence="3">Oligogalacturonate lyase domain-containing protein</fullName>
    </recommendedName>
</protein>
<reference evidence="1 2" key="1">
    <citation type="submission" date="2017-08" db="EMBL/GenBank/DDBJ databases">
        <title>Substantial Increase in Enzyme Production by Combined Drug-Resistance Mutations in Paenibacillus agaridevorans.</title>
        <authorList>
            <person name="Tanaka Y."/>
            <person name="Funane K."/>
            <person name="Hosaka T."/>
            <person name="Shiwa Y."/>
            <person name="Fujita N."/>
            <person name="Miyazaki T."/>
            <person name="Yoshikawa H."/>
            <person name="Murakami K."/>
            <person name="Kasahara K."/>
            <person name="Inaoka T."/>
            <person name="Hiraga Y."/>
            <person name="Ochi K."/>
        </authorList>
    </citation>
    <scope>NUCLEOTIDE SEQUENCE [LARGE SCALE GENOMIC DNA]</scope>
    <source>
        <strain evidence="1 2">T-3040</strain>
    </source>
</reference>
<evidence type="ECO:0000313" key="1">
    <source>
        <dbReference type="EMBL" id="GBG06264.1"/>
    </source>
</evidence>
<name>A0A2R5ESA0_9BACL</name>
<evidence type="ECO:0008006" key="3">
    <source>
        <dbReference type="Google" id="ProtNLM"/>
    </source>
</evidence>